<dbReference type="EMBL" id="LAZR01033049">
    <property type="protein sequence ID" value="KKL49190.1"/>
    <property type="molecule type" value="Genomic_DNA"/>
</dbReference>
<evidence type="ECO:0000313" key="1">
    <source>
        <dbReference type="EMBL" id="KKL49190.1"/>
    </source>
</evidence>
<name>A0A0F9EW35_9ZZZZ</name>
<reference evidence="1" key="1">
    <citation type="journal article" date="2015" name="Nature">
        <title>Complex archaea that bridge the gap between prokaryotes and eukaryotes.</title>
        <authorList>
            <person name="Spang A."/>
            <person name="Saw J.H."/>
            <person name="Jorgensen S.L."/>
            <person name="Zaremba-Niedzwiedzka K."/>
            <person name="Martijn J."/>
            <person name="Lind A.E."/>
            <person name="van Eijk R."/>
            <person name="Schleper C."/>
            <person name="Guy L."/>
            <person name="Ettema T.J."/>
        </authorList>
    </citation>
    <scope>NUCLEOTIDE SEQUENCE</scope>
</reference>
<gene>
    <name evidence="1" type="ORF">LCGC14_2318000</name>
</gene>
<protein>
    <submittedName>
        <fullName evidence="1">Uncharacterized protein</fullName>
    </submittedName>
</protein>
<dbReference type="AlphaFoldDB" id="A0A0F9EW35"/>
<organism evidence="1">
    <name type="scientific">marine sediment metagenome</name>
    <dbReference type="NCBI Taxonomy" id="412755"/>
    <lineage>
        <taxon>unclassified sequences</taxon>
        <taxon>metagenomes</taxon>
        <taxon>ecological metagenomes</taxon>
    </lineage>
</organism>
<sequence length="100" mass="10855">VRPIRSDEIEAALVEAGIEIPKEVSEVEEVTEDDDALKMPVAVDWAEIEHGTLVEFKDREGEIRLGLFANVSEDGNIVVTVDVGGESVNASVVPENVRLV</sequence>
<proteinExistence type="predicted"/>
<accession>A0A0F9EW35</accession>
<comment type="caution">
    <text evidence="1">The sequence shown here is derived from an EMBL/GenBank/DDBJ whole genome shotgun (WGS) entry which is preliminary data.</text>
</comment>
<feature type="non-terminal residue" evidence="1">
    <location>
        <position position="1"/>
    </location>
</feature>